<keyword evidence="3" id="KW-0238">DNA-binding</keyword>
<feature type="domain" description="Response regulatory" evidence="2">
    <location>
        <begin position="21"/>
        <end position="149"/>
    </location>
</feature>
<keyword evidence="4" id="KW-1185">Reference proteome</keyword>
<dbReference type="PANTHER" id="PTHR44520">
    <property type="entry name" value="RESPONSE REGULATOR RCP1-RELATED"/>
    <property type="match status" value="1"/>
</dbReference>
<protein>
    <submittedName>
        <fullName evidence="3">Response regulator containing a CheY-like receiver domain and an HTH DNA-binding domain</fullName>
    </submittedName>
</protein>
<dbReference type="eggNOG" id="COG0784">
    <property type="taxonomic scope" value="Bacteria"/>
</dbReference>
<name>K9WKK7_9CYAN</name>
<gene>
    <name evidence="3" type="ORF">Mic7113_4350</name>
</gene>
<dbReference type="RefSeq" id="WP_015184183.1">
    <property type="nucleotide sequence ID" value="NC_019738.1"/>
</dbReference>
<evidence type="ECO:0000313" key="4">
    <source>
        <dbReference type="Proteomes" id="UP000010471"/>
    </source>
</evidence>
<feature type="modified residue" description="4-aspartylphosphate" evidence="1">
    <location>
        <position position="82"/>
    </location>
</feature>
<dbReference type="Proteomes" id="UP000010471">
    <property type="component" value="Chromosome"/>
</dbReference>
<evidence type="ECO:0000256" key="1">
    <source>
        <dbReference type="PROSITE-ProRule" id="PRU00169"/>
    </source>
</evidence>
<dbReference type="EMBL" id="CP003630">
    <property type="protein sequence ID" value="AFZ20047.1"/>
    <property type="molecule type" value="Genomic_DNA"/>
</dbReference>
<dbReference type="GO" id="GO:0000160">
    <property type="term" value="P:phosphorelay signal transduction system"/>
    <property type="evidence" value="ECO:0007669"/>
    <property type="project" value="InterPro"/>
</dbReference>
<dbReference type="HOGENOM" id="CLU_000445_69_17_3"/>
<dbReference type="KEGG" id="mic:Mic7113_4350"/>
<dbReference type="AlphaFoldDB" id="K9WKK7"/>
<proteinExistence type="predicted"/>
<dbReference type="SMART" id="SM00448">
    <property type="entry name" value="REC"/>
    <property type="match status" value="1"/>
</dbReference>
<dbReference type="OrthoDB" id="5510574at2"/>
<dbReference type="InterPro" id="IPR011006">
    <property type="entry name" value="CheY-like_superfamily"/>
</dbReference>
<dbReference type="InterPro" id="IPR052893">
    <property type="entry name" value="TCS_response_regulator"/>
</dbReference>
<reference evidence="3 4" key="1">
    <citation type="submission" date="2012-06" db="EMBL/GenBank/DDBJ databases">
        <title>Finished chromosome of genome of Microcoleus sp. PCC 7113.</title>
        <authorList>
            <consortium name="US DOE Joint Genome Institute"/>
            <person name="Gugger M."/>
            <person name="Coursin T."/>
            <person name="Rippka R."/>
            <person name="Tandeau De Marsac N."/>
            <person name="Huntemann M."/>
            <person name="Wei C.-L."/>
            <person name="Han J."/>
            <person name="Detter J.C."/>
            <person name="Han C."/>
            <person name="Tapia R."/>
            <person name="Chen A."/>
            <person name="Kyrpides N."/>
            <person name="Mavromatis K."/>
            <person name="Markowitz V."/>
            <person name="Szeto E."/>
            <person name="Ivanova N."/>
            <person name="Pagani I."/>
            <person name="Pati A."/>
            <person name="Goodwin L."/>
            <person name="Nordberg H.P."/>
            <person name="Cantor M.N."/>
            <person name="Hua S.X."/>
            <person name="Woyke T."/>
            <person name="Kerfeld C.A."/>
        </authorList>
    </citation>
    <scope>NUCLEOTIDE SEQUENCE [LARGE SCALE GENOMIC DNA]</scope>
    <source>
        <strain evidence="3 4">PCC 7113</strain>
    </source>
</reference>
<dbReference type="Pfam" id="PF00072">
    <property type="entry name" value="Response_reg"/>
    <property type="match status" value="1"/>
</dbReference>
<accession>K9WKK7</accession>
<dbReference type="SUPFAM" id="SSF52172">
    <property type="entry name" value="CheY-like"/>
    <property type="match status" value="1"/>
</dbReference>
<sequence>MPTKYPCGVRAKVTNPRKRITILLAEDTIADQSLMKQALKISRILNNLYIVNDGEELLDYLHRRHQYSDIASSPRPDLILLDWHLPKIDGPEVLQAIKADSNLRRIPIVVLTSSSSEQDIRRSYELGASSYFIKPMTFDALVEAVNTLGEYWFHIVELPPANGNA</sequence>
<dbReference type="InterPro" id="IPR001789">
    <property type="entry name" value="Sig_transdc_resp-reg_receiver"/>
</dbReference>
<organism evidence="3 4">
    <name type="scientific">Allocoleopsis franciscana PCC 7113</name>
    <dbReference type="NCBI Taxonomy" id="1173027"/>
    <lineage>
        <taxon>Bacteria</taxon>
        <taxon>Bacillati</taxon>
        <taxon>Cyanobacteriota</taxon>
        <taxon>Cyanophyceae</taxon>
        <taxon>Coleofasciculales</taxon>
        <taxon>Coleofasciculaceae</taxon>
        <taxon>Allocoleopsis</taxon>
        <taxon>Allocoleopsis franciscana</taxon>
    </lineage>
</organism>
<dbReference type="PROSITE" id="PS50110">
    <property type="entry name" value="RESPONSE_REGULATORY"/>
    <property type="match status" value="1"/>
</dbReference>
<dbReference type="CDD" id="cd17557">
    <property type="entry name" value="REC_Rcp-like"/>
    <property type="match status" value="1"/>
</dbReference>
<evidence type="ECO:0000259" key="2">
    <source>
        <dbReference type="PROSITE" id="PS50110"/>
    </source>
</evidence>
<evidence type="ECO:0000313" key="3">
    <source>
        <dbReference type="EMBL" id="AFZ20047.1"/>
    </source>
</evidence>
<dbReference type="GO" id="GO:0003677">
    <property type="term" value="F:DNA binding"/>
    <property type="evidence" value="ECO:0007669"/>
    <property type="project" value="UniProtKB-KW"/>
</dbReference>
<dbReference type="Gene3D" id="3.40.50.2300">
    <property type="match status" value="1"/>
</dbReference>
<keyword evidence="1" id="KW-0597">Phosphoprotein</keyword>
<dbReference type="STRING" id="1173027.Mic7113_4350"/>